<evidence type="ECO:0000259" key="4">
    <source>
        <dbReference type="Pfam" id="PF23666"/>
    </source>
</evidence>
<dbReference type="InterPro" id="IPR017853">
    <property type="entry name" value="GH"/>
</dbReference>
<dbReference type="InterPro" id="IPR056490">
    <property type="entry name" value="Rcc01698_C"/>
</dbReference>
<dbReference type="EMBL" id="JACIDS010000002">
    <property type="protein sequence ID" value="MBB3930745.1"/>
    <property type="molecule type" value="Genomic_DNA"/>
</dbReference>
<organism evidence="5 6">
    <name type="scientific">Kaistia hirudinis</name>
    <dbReference type="NCBI Taxonomy" id="1293440"/>
    <lineage>
        <taxon>Bacteria</taxon>
        <taxon>Pseudomonadati</taxon>
        <taxon>Pseudomonadota</taxon>
        <taxon>Alphaproteobacteria</taxon>
        <taxon>Hyphomicrobiales</taxon>
        <taxon>Kaistiaceae</taxon>
        <taxon>Kaistia</taxon>
    </lineage>
</organism>
<evidence type="ECO:0000313" key="5">
    <source>
        <dbReference type="EMBL" id="MBB3930745.1"/>
    </source>
</evidence>
<name>A0A840AQJ2_9HYPH</name>
<evidence type="ECO:0000313" key="6">
    <source>
        <dbReference type="Proteomes" id="UP000553963"/>
    </source>
</evidence>
<dbReference type="CDD" id="cd19607">
    <property type="entry name" value="GTA_TIM-barrel-like"/>
    <property type="match status" value="1"/>
</dbReference>
<evidence type="ECO:0000259" key="2">
    <source>
        <dbReference type="Pfam" id="PF13547"/>
    </source>
</evidence>
<evidence type="ECO:0000259" key="3">
    <source>
        <dbReference type="Pfam" id="PF13550"/>
    </source>
</evidence>
<feature type="domain" description="Tip attachment protein J" evidence="3">
    <location>
        <begin position="786"/>
        <end position="945"/>
    </location>
</feature>
<proteinExistence type="predicted"/>
<dbReference type="Pfam" id="PF13547">
    <property type="entry name" value="GTA_TIM"/>
    <property type="match status" value="1"/>
</dbReference>
<gene>
    <name evidence="5" type="ORF">GGR25_001784</name>
</gene>
<reference evidence="5 6" key="1">
    <citation type="submission" date="2020-08" db="EMBL/GenBank/DDBJ databases">
        <title>Genomic Encyclopedia of Type Strains, Phase IV (KMG-IV): sequencing the most valuable type-strain genomes for metagenomic binning, comparative biology and taxonomic classification.</title>
        <authorList>
            <person name="Goeker M."/>
        </authorList>
    </citation>
    <scope>NUCLEOTIDE SEQUENCE [LARGE SCALE GENOMIC DNA]</scope>
    <source>
        <strain evidence="5 6">DSM 25966</strain>
    </source>
</reference>
<dbReference type="Pfam" id="PF23666">
    <property type="entry name" value="Rcc01698_C"/>
    <property type="match status" value="1"/>
</dbReference>
<dbReference type="InterPro" id="IPR025195">
    <property type="entry name" value="GTA_TIM_dom"/>
</dbReference>
<feature type="region of interest" description="Disordered" evidence="1">
    <location>
        <begin position="958"/>
        <end position="977"/>
    </location>
</feature>
<dbReference type="RefSeq" id="WP_183398370.1">
    <property type="nucleotide sequence ID" value="NZ_JACIDS010000002.1"/>
</dbReference>
<dbReference type="InterPro" id="IPR032876">
    <property type="entry name" value="J_dom"/>
</dbReference>
<dbReference type="Gene3D" id="3.20.20.80">
    <property type="entry name" value="Glycosidases"/>
    <property type="match status" value="2"/>
</dbReference>
<dbReference type="SUPFAM" id="SSF51445">
    <property type="entry name" value="(Trans)glycosidases"/>
    <property type="match status" value="1"/>
</dbReference>
<sequence length="1291" mass="137388">MATLVLQVAGAALGGVFGPLGATIGAAAGALAGYAVDQYLFGTTAEGARLSDLNVQRSEEGAAIPRVYGKARISGQVIWATRFEEVVSEEGGKGGPSIVNYSYYANFAIGLCEGPIARIGRCWADGDEIDLATVYHRVYRGDEGQGADSLIAAKQGAAGTPAYRGTAIVVFERLPITDYGNRLPQLAFEVFRPAGGLEDEIRSVVIIPAASEFAYDPQPVYLQGGVGSRETINRHIDGAVTDWQASLDELQALCPNLRRAALAVTWFGNDLRANHCTVTPRVEAYGTTTTPTIWSVSGLVRSGAPLVSQIGGRPAYGGTPSDESVLRAIVDLKRRGLAVTYYPFLMMDIPSGNSLTDPYGWGTQPAYPWRGRITASWAPGMSGTPDKTSAVEAEIAAFMGSAARTDFAIAGVNVVYSGPAEWSYRRMVLHSAFLCLIAGGVDAFIIGSELRGLTTLRSTGHAYPFVTALKALAADVRAILGAGTKITYAADWSEYFGHQPADGSGDAFFHLDPLWSDGAIDAVGIDSYVPLSDWRDGADHLDAAVAESGRDIAYLRSNIAGGEGFDWYYGSDADRAAQIRSPITDGGYGKPWVYRYKDLKSWWSQPHYNRIGYVEQASPTSWVPEGKPIWFTEIGCPAIDKGANEPNVFPDPKVGGSRLPHFSNGSRDALMQERAISALLSYWDPASPDFSAASNPVSAVYGGRMVDIDRTYVWSWDARPYPAFPFRTDVWSDGGNWQTGHWLNGRLGTLSAIRLVERILRDYGFTQFAVGDIDGMIDGYVIASVGSARQALQPLAEALGFVAAESADVIRFVRTALPRATIAAATLAEDGETPLVTLRRAQETELPAEYGLGFIDPLNDYRSRTVASRRLETASRRQASTSTAMVIDDGVATALADDRLQDLWDGRETVAFALDPRRLEFEPADVVRLTRIGESLTLRVGRIEDGLVRRIEGRTVVPPTATTPVGDGSATLPGWTADPGPPDVVVLDLPAMDEATGDVHARIALFADPWNGPFGISVGSAESGYQLRQSVAHRAVLGTIAAAVPPGPLARFDEATVVEIAIPVGSLASLPDEAVLNGGNLAAIGTEAGGFEVIQYRHAELVGTGLWRISGLLRGQGGTSDLAAAGHPAGARFIRLDGAVPVFELQTSEIGLTRALRAGPLASAYDPATFAERDFAAAGIARRCLAPVHLTGRRDAAGDVTLRWIRQTRIGGDGWDQVEVPLAEASEAYRVDLLEGSTLRARYTASEPSLALPAATLAAVLSAPSAPFTARVAQLSATAGAGLSTEILIDG</sequence>
<keyword evidence="6" id="KW-1185">Reference proteome</keyword>
<feature type="domain" description="Rcc01698-like C-terminal" evidence="4">
    <location>
        <begin position="1035"/>
        <end position="1134"/>
    </location>
</feature>
<comment type="caution">
    <text evidence="5">The sequence shown here is derived from an EMBL/GenBank/DDBJ whole genome shotgun (WGS) entry which is preliminary data.</text>
</comment>
<dbReference type="Pfam" id="PF13550">
    <property type="entry name" value="Phage-tail_3"/>
    <property type="match status" value="1"/>
</dbReference>
<protein>
    <recommendedName>
        <fullName evidence="7">Host specificity protein</fullName>
    </recommendedName>
</protein>
<accession>A0A840AQJ2</accession>
<feature type="domain" description="GTA TIM-barrel-like" evidence="2">
    <location>
        <begin position="422"/>
        <end position="725"/>
    </location>
</feature>
<evidence type="ECO:0008006" key="7">
    <source>
        <dbReference type="Google" id="ProtNLM"/>
    </source>
</evidence>
<dbReference type="Proteomes" id="UP000553963">
    <property type="component" value="Unassembled WGS sequence"/>
</dbReference>
<evidence type="ECO:0000256" key="1">
    <source>
        <dbReference type="SAM" id="MobiDB-lite"/>
    </source>
</evidence>